<keyword evidence="2" id="KW-1185">Reference proteome</keyword>
<gene>
    <name evidence="1" type="ORF">ABGF40_02355</name>
</gene>
<protein>
    <submittedName>
        <fullName evidence="1">Uncharacterized protein</fullName>
    </submittedName>
</protein>
<organism evidence="1 2">
    <name type="scientific">Helcococcus bovis</name>
    <dbReference type="NCBI Taxonomy" id="3153252"/>
    <lineage>
        <taxon>Bacteria</taxon>
        <taxon>Bacillati</taxon>
        <taxon>Bacillota</taxon>
        <taxon>Tissierellia</taxon>
        <taxon>Tissierellales</taxon>
        <taxon>Peptoniphilaceae</taxon>
        <taxon>Helcococcus</taxon>
    </lineage>
</organism>
<dbReference type="Proteomes" id="UP001629536">
    <property type="component" value="Unassembled WGS sequence"/>
</dbReference>
<comment type="caution">
    <text evidence="1">The sequence shown here is derived from an EMBL/GenBank/DDBJ whole genome shotgun (WGS) entry which is preliminary data.</text>
</comment>
<accession>A0ABW9F4Y6</accession>
<reference evidence="1 2" key="1">
    <citation type="journal article" date="2024" name="Front. Microbiol.">
        <title>Pangenomic and biochemical analyses of Helcococcus ovis reveal widespread tetracycline resistance and a novel bacterial species, Helcococcus bovis.</title>
        <authorList>
            <person name="Cunha F."/>
            <person name="Zhai Y."/>
            <person name="Casaro S."/>
            <person name="Jones K.L."/>
            <person name="Hernandez M."/>
            <person name="Bisinotto R.S."/>
            <person name="Kariyawasam S."/>
            <person name="Brown M.B."/>
            <person name="Phillips A."/>
            <person name="Jeong K.C."/>
            <person name="Galvao K.N."/>
        </authorList>
    </citation>
    <scope>NUCLEOTIDE SEQUENCE [LARGE SCALE GENOMIC DNA]</scope>
    <source>
        <strain evidence="1 2">KG197</strain>
    </source>
</reference>
<dbReference type="RefSeq" id="WP_408126302.1">
    <property type="nucleotide sequence ID" value="NZ_JBFNFH010000003.1"/>
</dbReference>
<evidence type="ECO:0000313" key="1">
    <source>
        <dbReference type="EMBL" id="MFM1524506.1"/>
    </source>
</evidence>
<proteinExistence type="predicted"/>
<sequence length="59" mass="7293">MILHQKEKYRYAYKFNRDRMARQKVMMPVDELGNIDFKFMNRYIASKEMKNLVAILKYI</sequence>
<dbReference type="EMBL" id="JBFNFH010000003">
    <property type="protein sequence ID" value="MFM1524506.1"/>
    <property type="molecule type" value="Genomic_DNA"/>
</dbReference>
<evidence type="ECO:0000313" key="2">
    <source>
        <dbReference type="Proteomes" id="UP001629536"/>
    </source>
</evidence>
<name>A0ABW9F4Y6_9FIRM</name>